<organism evidence="10 11">
    <name type="scientific">Desulfomarina profundi</name>
    <dbReference type="NCBI Taxonomy" id="2772557"/>
    <lineage>
        <taxon>Bacteria</taxon>
        <taxon>Pseudomonadati</taxon>
        <taxon>Thermodesulfobacteriota</taxon>
        <taxon>Desulfobulbia</taxon>
        <taxon>Desulfobulbales</taxon>
        <taxon>Desulfobulbaceae</taxon>
        <taxon>Desulfomarina</taxon>
    </lineage>
</organism>
<dbReference type="SMART" id="SM00283">
    <property type="entry name" value="MA"/>
    <property type="match status" value="1"/>
</dbReference>
<keyword evidence="3 5" id="KW-0807">Transducer</keyword>
<keyword evidence="11" id="KW-1185">Reference proteome</keyword>
<feature type="transmembrane region" description="Helical" evidence="6">
    <location>
        <begin position="298"/>
        <end position="322"/>
    </location>
</feature>
<dbReference type="InterPro" id="IPR003660">
    <property type="entry name" value="HAMP_dom"/>
</dbReference>
<proteinExistence type="inferred from homology"/>
<evidence type="ECO:0000256" key="5">
    <source>
        <dbReference type="PROSITE-ProRule" id="PRU00284"/>
    </source>
</evidence>
<dbReference type="InterPro" id="IPR004089">
    <property type="entry name" value="MCPsignal_dom"/>
</dbReference>
<dbReference type="PANTHER" id="PTHR32089:SF112">
    <property type="entry name" value="LYSOZYME-LIKE PROTEIN-RELATED"/>
    <property type="match status" value="1"/>
</dbReference>
<keyword evidence="2" id="KW-1003">Cell membrane</keyword>
<dbReference type="CDD" id="cd11386">
    <property type="entry name" value="MCP_signal"/>
    <property type="match status" value="1"/>
</dbReference>
<dbReference type="Pfam" id="PF00672">
    <property type="entry name" value="HAMP"/>
    <property type="match status" value="1"/>
</dbReference>
<evidence type="ECO:0000256" key="2">
    <source>
        <dbReference type="ARBA" id="ARBA00022519"/>
    </source>
</evidence>
<comment type="similarity">
    <text evidence="4">Belongs to the methyl-accepting chemotaxis (MCP) protein family.</text>
</comment>
<dbReference type="Pfam" id="PF00015">
    <property type="entry name" value="MCPsignal"/>
    <property type="match status" value="1"/>
</dbReference>
<feature type="domain" description="T-SNARE coiled-coil homology" evidence="8">
    <location>
        <begin position="551"/>
        <end position="613"/>
    </location>
</feature>
<protein>
    <submittedName>
        <fullName evidence="10">Methyl-accepting chemotaxis protein</fullName>
    </submittedName>
</protein>
<dbReference type="SMART" id="SM00304">
    <property type="entry name" value="HAMP"/>
    <property type="match status" value="1"/>
</dbReference>
<reference evidence="10" key="1">
    <citation type="submission" date="2020-09" db="EMBL/GenBank/DDBJ databases">
        <title>Desulfogranum mesoprofundum gen. nov., sp. nov., a novel mesophilic, sulfate-reducing chemolithoautotroph isolated from a deep-sea hydrothermal vent chimney in the Suiyo Seamount.</title>
        <authorList>
            <person name="Hashimoto Y."/>
            <person name="Nakagawa S."/>
        </authorList>
    </citation>
    <scope>NUCLEOTIDE SEQUENCE</scope>
    <source>
        <strain evidence="10">KT2</strain>
    </source>
</reference>
<dbReference type="EMBL" id="AP024086">
    <property type="protein sequence ID" value="BCL61293.1"/>
    <property type="molecule type" value="Genomic_DNA"/>
</dbReference>
<keyword evidence="6" id="KW-1133">Transmembrane helix</keyword>
<sequence>MFSFFDNRGLRVKLLVPLTVILIISFLILAYAVSSSQQKLLGRMGEQLASDLEVSRTTIEGEFGRIYKKIQKVLSEMAFSASKEVAEKTREALNREKMQVAEDWEKSLQANGRSLAVLLAQVAPKAILTNNYSDLVTYTKSASHTDNVVYVMYIRSNGKPFVRYLDKRKEKIKKYIAQGKGRKKYEKVLSASAEDSSVFIVEHPVVTEGNTLGKVLVCIDKSKMNKTLDKMASRFEGLAENSAGLITETLRKKSKTVVDDLVLAVGKITEKNKTLVGEIKKRIFSTNREVGSKTRSTILLAGLICGLVLLCSVTFLAVKLLIKPVENVADRLKDIAQGEGDLCTRLQVKSNDEVGQLATWFNVFMEKLQGIIKEVAKNTRSVTRSSDELTSIAEEMSVGANATSGKSEKVSAAAAEMSTEMISVSDSCEEAAADMNTIAAAADEMTNSIRDIAGSSEKAKTIAGQAVSQVGQTVTKVNSLGQSATDIGRVTEVITDISEQTNLLALNATIEAARAGEAGKGFAVVANEIKELARQTADATREIRDNISSIQKSTDETVYDIDQIRKVIEEVSETVTVIVTAVDNQLETTREIAENVGSASRGIQVVNQSIAKGAREADEMAGEIAVVNEQAGQMAESAGKVNRRAVQLNEMSASLQELIGGFKIDERDK</sequence>
<evidence type="ECO:0000313" key="10">
    <source>
        <dbReference type="EMBL" id="BCL61293.1"/>
    </source>
</evidence>
<evidence type="ECO:0000259" key="7">
    <source>
        <dbReference type="PROSITE" id="PS50111"/>
    </source>
</evidence>
<feature type="domain" description="HAMP" evidence="9">
    <location>
        <begin position="319"/>
        <end position="373"/>
    </location>
</feature>
<dbReference type="PROSITE" id="PS50111">
    <property type="entry name" value="CHEMOTAXIS_TRANSDUC_2"/>
    <property type="match status" value="1"/>
</dbReference>
<feature type="transmembrane region" description="Helical" evidence="6">
    <location>
        <begin position="14"/>
        <end position="34"/>
    </location>
</feature>
<feature type="domain" description="Methyl-accepting transducer" evidence="7">
    <location>
        <begin position="399"/>
        <end position="625"/>
    </location>
</feature>
<evidence type="ECO:0000256" key="3">
    <source>
        <dbReference type="ARBA" id="ARBA00023224"/>
    </source>
</evidence>
<dbReference type="PANTHER" id="PTHR32089">
    <property type="entry name" value="METHYL-ACCEPTING CHEMOTAXIS PROTEIN MCPB"/>
    <property type="match status" value="1"/>
</dbReference>
<dbReference type="CDD" id="cd06225">
    <property type="entry name" value="HAMP"/>
    <property type="match status" value="1"/>
</dbReference>
<dbReference type="GO" id="GO:0007165">
    <property type="term" value="P:signal transduction"/>
    <property type="evidence" value="ECO:0007669"/>
    <property type="project" value="UniProtKB-KW"/>
</dbReference>
<dbReference type="KEGG" id="dbk:DGMP_19860"/>
<keyword evidence="2" id="KW-0997">Cell inner membrane</keyword>
<dbReference type="RefSeq" id="WP_228853763.1">
    <property type="nucleotide sequence ID" value="NZ_AP024086.1"/>
</dbReference>
<evidence type="ECO:0000313" key="11">
    <source>
        <dbReference type="Proteomes" id="UP000826725"/>
    </source>
</evidence>
<dbReference type="Proteomes" id="UP000826725">
    <property type="component" value="Chromosome"/>
</dbReference>
<name>A0A8D5JDM3_9BACT</name>
<dbReference type="PROSITE" id="PS50192">
    <property type="entry name" value="T_SNARE"/>
    <property type="match status" value="1"/>
</dbReference>
<accession>A0A8D5JDM3</accession>
<dbReference type="InterPro" id="IPR000727">
    <property type="entry name" value="T_SNARE_dom"/>
</dbReference>
<evidence type="ECO:0000259" key="9">
    <source>
        <dbReference type="PROSITE" id="PS50885"/>
    </source>
</evidence>
<dbReference type="PROSITE" id="PS50885">
    <property type="entry name" value="HAMP"/>
    <property type="match status" value="1"/>
</dbReference>
<gene>
    <name evidence="10" type="ORF">DGMP_19860</name>
</gene>
<evidence type="ECO:0000259" key="8">
    <source>
        <dbReference type="PROSITE" id="PS50192"/>
    </source>
</evidence>
<dbReference type="AlphaFoldDB" id="A0A8D5JDM3"/>
<dbReference type="GO" id="GO:0005886">
    <property type="term" value="C:plasma membrane"/>
    <property type="evidence" value="ECO:0007669"/>
    <property type="project" value="UniProtKB-SubCell"/>
</dbReference>
<comment type="subcellular location">
    <subcellularLocation>
        <location evidence="1">Cell inner membrane</location>
        <topology evidence="1">Multi-pass membrane protein</topology>
    </subcellularLocation>
</comment>
<evidence type="ECO:0000256" key="1">
    <source>
        <dbReference type="ARBA" id="ARBA00004429"/>
    </source>
</evidence>
<evidence type="ECO:0000256" key="4">
    <source>
        <dbReference type="ARBA" id="ARBA00029447"/>
    </source>
</evidence>
<keyword evidence="6" id="KW-0812">Transmembrane</keyword>
<keyword evidence="6" id="KW-0472">Membrane</keyword>
<evidence type="ECO:0000256" key="6">
    <source>
        <dbReference type="SAM" id="Phobius"/>
    </source>
</evidence>